<dbReference type="RefSeq" id="WP_115450949.1">
    <property type="nucleotide sequence ID" value="NZ_QNQT01000002.1"/>
</dbReference>
<evidence type="ECO:0000313" key="4">
    <source>
        <dbReference type="Proteomes" id="UP000257144"/>
    </source>
</evidence>
<gene>
    <name evidence="3" type="ORF">DRW41_05325</name>
</gene>
<feature type="domain" description="Regulatory protein YycH-like" evidence="2">
    <location>
        <begin position="32"/>
        <end position="250"/>
    </location>
</feature>
<keyword evidence="4" id="KW-1185">Reference proteome</keyword>
<dbReference type="Gene3D" id="2.40.128.690">
    <property type="entry name" value="YycH protein, domain 3-like"/>
    <property type="match status" value="1"/>
</dbReference>
<dbReference type="InterPro" id="IPR018604">
    <property type="entry name" value="YycI-like"/>
</dbReference>
<sequence length="266" mass="31020">MDWSRIKTIFIITFLILDVYLLYQLMVKHNANQLEMMKETSVEDQLKAADITYEAMPKAAIKDQYVRAKIKVFTKDDIKELEGQSIMIRDESTLVSKLEEPYQLDEKAEPISLSAFINENILFGREYQYWERDDKKKTITYFQQYQNKFLYQNVNGNGKIVFELNDKNQIVSYEQTYFEDIKKLDVKEEVIQPIKALGILLQKGLIEPKSKVTKAELGYSTIVPLASSQVFAPTWRFIIDNEKSLYVNAFEGQVIPFGSEENEVTE</sequence>
<dbReference type="Proteomes" id="UP000257144">
    <property type="component" value="Unassembled WGS sequence"/>
</dbReference>
<comment type="caution">
    <text evidence="3">The sequence shown here is derived from an EMBL/GenBank/DDBJ whole genome shotgun (WGS) entry which is preliminary data.</text>
</comment>
<feature type="transmembrane region" description="Helical" evidence="1">
    <location>
        <begin position="6"/>
        <end position="27"/>
    </location>
</feature>
<protein>
    <recommendedName>
        <fullName evidence="2">Regulatory protein YycH-like domain-containing protein</fullName>
    </recommendedName>
</protein>
<organism evidence="3 4">
    <name type="scientific">Neobacillus piezotolerans</name>
    <dbReference type="NCBI Taxonomy" id="2259171"/>
    <lineage>
        <taxon>Bacteria</taxon>
        <taxon>Bacillati</taxon>
        <taxon>Bacillota</taxon>
        <taxon>Bacilli</taxon>
        <taxon>Bacillales</taxon>
        <taxon>Bacillaceae</taxon>
        <taxon>Neobacillus</taxon>
    </lineage>
</organism>
<evidence type="ECO:0000256" key="1">
    <source>
        <dbReference type="SAM" id="Phobius"/>
    </source>
</evidence>
<proteinExistence type="predicted"/>
<keyword evidence="1" id="KW-0472">Membrane</keyword>
<dbReference type="EMBL" id="QNQT01000002">
    <property type="protein sequence ID" value="RDU37275.1"/>
    <property type="molecule type" value="Genomic_DNA"/>
</dbReference>
<dbReference type="OrthoDB" id="2388036at2"/>
<accession>A0A3D8GS41</accession>
<evidence type="ECO:0000313" key="3">
    <source>
        <dbReference type="EMBL" id="RDU37275.1"/>
    </source>
</evidence>
<dbReference type="GO" id="GO:0016020">
    <property type="term" value="C:membrane"/>
    <property type="evidence" value="ECO:0007669"/>
    <property type="project" value="InterPro"/>
</dbReference>
<name>A0A3D8GS41_9BACI</name>
<dbReference type="AlphaFoldDB" id="A0A3D8GS41"/>
<evidence type="ECO:0000259" key="2">
    <source>
        <dbReference type="Pfam" id="PF09648"/>
    </source>
</evidence>
<dbReference type="Pfam" id="PF09648">
    <property type="entry name" value="YycI"/>
    <property type="match status" value="1"/>
</dbReference>
<keyword evidence="1" id="KW-0812">Transmembrane</keyword>
<reference evidence="3 4" key="1">
    <citation type="submission" date="2018-07" db="EMBL/GenBank/DDBJ databases">
        <title>Bacillus sp. YLB-04 draft genome sequence.</title>
        <authorList>
            <person name="Yu L."/>
            <person name="Tang X."/>
        </authorList>
    </citation>
    <scope>NUCLEOTIDE SEQUENCE [LARGE SCALE GENOMIC DNA]</scope>
    <source>
        <strain evidence="3 4">YLB-04</strain>
    </source>
</reference>
<keyword evidence="1" id="KW-1133">Transmembrane helix</keyword>